<gene>
    <name evidence="1" type="ORF">METZ01_LOCUS506129</name>
</gene>
<reference evidence="1" key="1">
    <citation type="submission" date="2018-05" db="EMBL/GenBank/DDBJ databases">
        <authorList>
            <person name="Lanie J.A."/>
            <person name="Ng W.-L."/>
            <person name="Kazmierczak K.M."/>
            <person name="Andrzejewski T.M."/>
            <person name="Davidsen T.M."/>
            <person name="Wayne K.J."/>
            <person name="Tettelin H."/>
            <person name="Glass J.I."/>
            <person name="Rusch D."/>
            <person name="Podicherti R."/>
            <person name="Tsui H.-C.T."/>
            <person name="Winkler M.E."/>
        </authorList>
    </citation>
    <scope>NUCLEOTIDE SEQUENCE</scope>
</reference>
<dbReference type="AlphaFoldDB" id="A0A383EA79"/>
<proteinExistence type="predicted"/>
<feature type="non-terminal residue" evidence="1">
    <location>
        <position position="1"/>
    </location>
</feature>
<protein>
    <submittedName>
        <fullName evidence="1">Uncharacterized protein</fullName>
    </submittedName>
</protein>
<dbReference type="EMBL" id="UINC01223894">
    <property type="protein sequence ID" value="SVE53275.1"/>
    <property type="molecule type" value="Genomic_DNA"/>
</dbReference>
<accession>A0A383EA79</accession>
<organism evidence="1">
    <name type="scientific">marine metagenome</name>
    <dbReference type="NCBI Taxonomy" id="408172"/>
    <lineage>
        <taxon>unclassified sequences</taxon>
        <taxon>metagenomes</taxon>
        <taxon>ecological metagenomes</taxon>
    </lineage>
</organism>
<evidence type="ECO:0000313" key="1">
    <source>
        <dbReference type="EMBL" id="SVE53275.1"/>
    </source>
</evidence>
<sequence>VQLIPKYNYIYLVYIEKILFKEGEGVGFRACFIVSN</sequence>
<name>A0A383EA79_9ZZZZ</name>